<proteinExistence type="predicted"/>
<name>A0ABT5SYZ7_9PSEU</name>
<reference evidence="2 3" key="1">
    <citation type="submission" date="2023-02" db="EMBL/GenBank/DDBJ databases">
        <title>Genome sequencing required for Actinomycetospora new species description.</title>
        <authorList>
            <person name="Saimee Y."/>
            <person name="Duangmal K."/>
        </authorList>
    </citation>
    <scope>NUCLEOTIDE SEQUENCE [LARGE SCALE GENOMIC DNA]</scope>
    <source>
        <strain evidence="2 3">DW7H6</strain>
    </source>
</reference>
<dbReference type="Proteomes" id="UP001300763">
    <property type="component" value="Unassembled WGS sequence"/>
</dbReference>
<keyword evidence="3" id="KW-1185">Reference proteome</keyword>
<gene>
    <name evidence="2" type="ORF">PGB27_21790</name>
</gene>
<comment type="caution">
    <text evidence="2">The sequence shown here is derived from an EMBL/GenBank/DDBJ whole genome shotgun (WGS) entry which is preliminary data.</text>
</comment>
<accession>A0ABT5SYZ7</accession>
<dbReference type="EMBL" id="JAQZAO010000010">
    <property type="protein sequence ID" value="MDD7967984.1"/>
    <property type="molecule type" value="Genomic_DNA"/>
</dbReference>
<evidence type="ECO:0000256" key="1">
    <source>
        <dbReference type="SAM" id="MobiDB-lite"/>
    </source>
</evidence>
<evidence type="ECO:0000313" key="3">
    <source>
        <dbReference type="Proteomes" id="UP001300763"/>
    </source>
</evidence>
<protein>
    <submittedName>
        <fullName evidence="2">Uncharacterized protein</fullName>
    </submittedName>
</protein>
<feature type="compositionally biased region" description="Basic and acidic residues" evidence="1">
    <location>
        <begin position="14"/>
        <end position="26"/>
    </location>
</feature>
<organism evidence="2 3">
    <name type="scientific">Actinomycetospora lemnae</name>
    <dbReference type="NCBI Taxonomy" id="3019891"/>
    <lineage>
        <taxon>Bacteria</taxon>
        <taxon>Bacillati</taxon>
        <taxon>Actinomycetota</taxon>
        <taxon>Actinomycetes</taxon>
        <taxon>Pseudonocardiales</taxon>
        <taxon>Pseudonocardiaceae</taxon>
        <taxon>Actinomycetospora</taxon>
    </lineage>
</organism>
<evidence type="ECO:0000313" key="2">
    <source>
        <dbReference type="EMBL" id="MDD7967984.1"/>
    </source>
</evidence>
<sequence>MDEGVTGAAGGRGDGPERRPEDVEETARAVLARLEELVTVARRIDARLQRREGPVWVPADRDPLPEELGIGRPRRAVLTRTVTEAGRREAAERAGAT</sequence>
<dbReference type="RefSeq" id="WP_274202515.1">
    <property type="nucleotide sequence ID" value="NZ_JAQZAO010000010.1"/>
</dbReference>
<feature type="region of interest" description="Disordered" evidence="1">
    <location>
        <begin position="1"/>
        <end position="26"/>
    </location>
</feature>